<dbReference type="Proteomes" id="UP000732380">
    <property type="component" value="Unassembled WGS sequence"/>
</dbReference>
<feature type="region of interest" description="Disordered" evidence="1">
    <location>
        <begin position="129"/>
        <end position="150"/>
    </location>
</feature>
<organism evidence="2 3">
    <name type="scientific">Claviceps humidiphila</name>
    <dbReference type="NCBI Taxonomy" id="1294629"/>
    <lineage>
        <taxon>Eukaryota</taxon>
        <taxon>Fungi</taxon>
        <taxon>Dikarya</taxon>
        <taxon>Ascomycota</taxon>
        <taxon>Pezizomycotina</taxon>
        <taxon>Sordariomycetes</taxon>
        <taxon>Hypocreomycetidae</taxon>
        <taxon>Hypocreales</taxon>
        <taxon>Clavicipitaceae</taxon>
        <taxon>Claviceps</taxon>
    </lineage>
</organism>
<protein>
    <submittedName>
        <fullName evidence="2">Uncharacterized protein</fullName>
    </submittedName>
</protein>
<accession>A0A9P7PYM9</accession>
<name>A0A9P7PYM9_9HYPO</name>
<comment type="caution">
    <text evidence="2">The sequence shown here is derived from an EMBL/GenBank/DDBJ whole genome shotgun (WGS) entry which is preliminary data.</text>
</comment>
<sequence length="166" mass="18907">MAYLDSFPNSFDTDRIKINWDRFTDAAEASTNFERMINLDYEGDTAKYLTDLLQLNDVVGYCGLPFRTHVARKLPKQIIRLVYSAGGNVPEDDDEFVKAIATAGRLYEKMLANPGTGYTAKAKAYKQKNFTQDKHHRNQHSQDGEGRPMSLAFKLGTREVELRRHG</sequence>
<dbReference type="AlphaFoldDB" id="A0A9P7PYM9"/>
<dbReference type="EMBL" id="SRQM01000259">
    <property type="protein sequence ID" value="KAG6114573.1"/>
    <property type="molecule type" value="Genomic_DNA"/>
</dbReference>
<gene>
    <name evidence="2" type="ORF">E4U13_003291</name>
</gene>
<evidence type="ECO:0000256" key="1">
    <source>
        <dbReference type="SAM" id="MobiDB-lite"/>
    </source>
</evidence>
<keyword evidence="3" id="KW-1185">Reference proteome</keyword>
<proteinExistence type="predicted"/>
<reference evidence="2 3" key="1">
    <citation type="journal article" date="2020" name="bioRxiv">
        <title>Whole genome comparisons of ergot fungi reveals the divergence and evolution of species within the genus Claviceps are the result of varying mechanisms driving genome evolution and host range expansion.</title>
        <authorList>
            <person name="Wyka S.A."/>
            <person name="Mondo S.J."/>
            <person name="Liu M."/>
            <person name="Dettman J."/>
            <person name="Nalam V."/>
            <person name="Broders K.D."/>
        </authorList>
    </citation>
    <scope>NUCLEOTIDE SEQUENCE [LARGE SCALE GENOMIC DNA]</scope>
    <source>
        <strain evidence="2 3">LM576</strain>
    </source>
</reference>
<evidence type="ECO:0000313" key="2">
    <source>
        <dbReference type="EMBL" id="KAG6114573.1"/>
    </source>
</evidence>
<evidence type="ECO:0000313" key="3">
    <source>
        <dbReference type="Proteomes" id="UP000732380"/>
    </source>
</evidence>